<evidence type="ECO:0000313" key="11">
    <source>
        <dbReference type="Proteomes" id="UP000016462"/>
    </source>
</evidence>
<keyword evidence="5 8" id="KW-0862">Zinc</keyword>
<dbReference type="InterPro" id="IPR014710">
    <property type="entry name" value="RmlC-like_jellyroll"/>
</dbReference>
<dbReference type="Gene3D" id="2.60.120.10">
    <property type="entry name" value="Jelly Rolls"/>
    <property type="match status" value="2"/>
</dbReference>
<comment type="similarity">
    <text evidence="2">Belongs to the mannose-6-phosphate isomerase type 1 family.</text>
</comment>
<feature type="binding site" evidence="8">
    <location>
        <position position="81"/>
    </location>
    <ligand>
        <name>Zn(2+)</name>
        <dbReference type="ChEBI" id="CHEBI:29105"/>
    </ligand>
</feature>
<dbReference type="SUPFAM" id="SSF51182">
    <property type="entry name" value="RmlC-like cupins"/>
    <property type="match status" value="1"/>
</dbReference>
<dbReference type="GO" id="GO:0005829">
    <property type="term" value="C:cytosol"/>
    <property type="evidence" value="ECO:0007669"/>
    <property type="project" value="TreeGrafter"/>
</dbReference>
<dbReference type="Pfam" id="PF20511">
    <property type="entry name" value="PMI_typeI_cat"/>
    <property type="match status" value="1"/>
</dbReference>
<comment type="caution">
    <text evidence="10">The sequence shown here is derived from an EMBL/GenBank/DDBJ whole genome shotgun (WGS) entry which is preliminary data.</text>
</comment>
<evidence type="ECO:0000256" key="1">
    <source>
        <dbReference type="ARBA" id="ARBA00000757"/>
    </source>
</evidence>
<dbReference type="GO" id="GO:0008270">
    <property type="term" value="F:zinc ion binding"/>
    <property type="evidence" value="ECO:0007669"/>
    <property type="project" value="InterPro"/>
</dbReference>
<dbReference type="PRINTS" id="PR00714">
    <property type="entry name" value="MAN6PISMRASE"/>
</dbReference>
<comment type="cofactor">
    <cofactor evidence="8">
        <name>Zn(2+)</name>
        <dbReference type="ChEBI" id="CHEBI:29105"/>
    </cofactor>
    <text evidence="8">Binds 1 zinc ion per subunit.</text>
</comment>
<gene>
    <name evidence="10" type="ORF">L332_10805</name>
</gene>
<evidence type="ECO:0000256" key="3">
    <source>
        <dbReference type="ARBA" id="ARBA00011956"/>
    </source>
</evidence>
<dbReference type="InterPro" id="IPR046457">
    <property type="entry name" value="PMI_typeI_cat"/>
</dbReference>
<dbReference type="PANTHER" id="PTHR10309:SF0">
    <property type="entry name" value="MANNOSE-6-PHOSPHATE ISOMERASE"/>
    <property type="match status" value="1"/>
</dbReference>
<dbReference type="EMBL" id="ASHR01000014">
    <property type="protein sequence ID" value="ERG64931.1"/>
    <property type="molecule type" value="Genomic_DNA"/>
</dbReference>
<name>U1MSM4_9MICO</name>
<evidence type="ECO:0000256" key="8">
    <source>
        <dbReference type="PIRSR" id="PIRSR001480-2"/>
    </source>
</evidence>
<evidence type="ECO:0000256" key="7">
    <source>
        <dbReference type="PIRSR" id="PIRSR001480-1"/>
    </source>
</evidence>
<feature type="binding site" evidence="8">
    <location>
        <position position="116"/>
    </location>
    <ligand>
        <name>Zn(2+)</name>
        <dbReference type="ChEBI" id="CHEBI:29105"/>
    </ligand>
</feature>
<keyword evidence="4 8" id="KW-0479">Metal-binding</keyword>
<evidence type="ECO:0000256" key="2">
    <source>
        <dbReference type="ARBA" id="ARBA00010772"/>
    </source>
</evidence>
<dbReference type="PANTHER" id="PTHR10309">
    <property type="entry name" value="MANNOSE-6-PHOSPHATE ISOMERASE"/>
    <property type="match status" value="1"/>
</dbReference>
<feature type="binding site" evidence="8">
    <location>
        <position position="238"/>
    </location>
    <ligand>
        <name>Zn(2+)</name>
        <dbReference type="ChEBI" id="CHEBI:29105"/>
    </ligand>
</feature>
<dbReference type="GO" id="GO:0005975">
    <property type="term" value="P:carbohydrate metabolic process"/>
    <property type="evidence" value="ECO:0007669"/>
    <property type="project" value="InterPro"/>
</dbReference>
<keyword evidence="11" id="KW-1185">Reference proteome</keyword>
<dbReference type="GO" id="GO:0009298">
    <property type="term" value="P:GDP-mannose biosynthetic process"/>
    <property type="evidence" value="ECO:0007669"/>
    <property type="project" value="InterPro"/>
</dbReference>
<dbReference type="EC" id="5.3.1.8" evidence="3"/>
<accession>U1MSM4</accession>
<evidence type="ECO:0000259" key="9">
    <source>
        <dbReference type="Pfam" id="PF20511"/>
    </source>
</evidence>
<dbReference type="PIRSF" id="PIRSF001480">
    <property type="entry name" value="Mannose-6-phosphate_isomerase"/>
    <property type="match status" value="1"/>
</dbReference>
<dbReference type="InterPro" id="IPR001250">
    <property type="entry name" value="Man6P_Isoase-1"/>
</dbReference>
<evidence type="ECO:0000313" key="10">
    <source>
        <dbReference type="EMBL" id="ERG64931.1"/>
    </source>
</evidence>
<dbReference type="InterPro" id="IPR011051">
    <property type="entry name" value="RmlC_Cupin_sf"/>
</dbReference>
<comment type="catalytic activity">
    <reaction evidence="1">
        <text>D-mannose 6-phosphate = D-fructose 6-phosphate</text>
        <dbReference type="Rhea" id="RHEA:12356"/>
        <dbReference type="ChEBI" id="CHEBI:58735"/>
        <dbReference type="ChEBI" id="CHEBI:61527"/>
        <dbReference type="EC" id="5.3.1.8"/>
    </reaction>
</comment>
<evidence type="ECO:0000256" key="6">
    <source>
        <dbReference type="ARBA" id="ARBA00023235"/>
    </source>
</evidence>
<dbReference type="AlphaFoldDB" id="U1MSM4"/>
<sequence>MRITNEPRDYAWGSASAIPDYLGVPTIGRPQAELWLGAHPGCPSRVDGRPLDEVLDDAGVEQPGMLLKVLAAAAPLSLQAHPDAAQAAEGFAREDAAGLPRDAPTRTYRDPHAKPELLVAVTRFEALSGFRPLDASLPVLDALAALDERVAPFAERVRASLERAVGWMLAGGEEARSVVRGIVAAAERLPAGLEAERDTVRRLEAASPGDPAIAIALLLHRLSLEPGEALFLAAGNLHAYLEGLGIELMGPSDNVLRGGLTPKHVDRDELLRILDFTPLDDPRLAPVELPGATAWRPDAPFELRRVRGRHRASAEQAIVLAVAPLSIVAGGERLELARGEAAFVAGASELELEGDDAWAALAGAAPDRRIAP</sequence>
<dbReference type="InterPro" id="IPR016305">
    <property type="entry name" value="Mannose-6-P_Isomerase"/>
</dbReference>
<dbReference type="GO" id="GO:0004476">
    <property type="term" value="F:mannose-6-phosphate isomerase activity"/>
    <property type="evidence" value="ECO:0007669"/>
    <property type="project" value="UniProtKB-EC"/>
</dbReference>
<evidence type="ECO:0000256" key="4">
    <source>
        <dbReference type="ARBA" id="ARBA00022723"/>
    </source>
</evidence>
<feature type="binding site" evidence="8">
    <location>
        <position position="79"/>
    </location>
    <ligand>
        <name>Zn(2+)</name>
        <dbReference type="ChEBI" id="CHEBI:29105"/>
    </ligand>
</feature>
<protein>
    <recommendedName>
        <fullName evidence="3">mannose-6-phosphate isomerase</fullName>
        <ecNumber evidence="3">5.3.1.8</ecNumber>
    </recommendedName>
</protein>
<feature type="domain" description="Phosphomannose isomerase type I catalytic" evidence="9">
    <location>
        <begin position="2"/>
        <end position="133"/>
    </location>
</feature>
<dbReference type="NCBIfam" id="TIGR00218">
    <property type="entry name" value="manA"/>
    <property type="match status" value="1"/>
</dbReference>
<feature type="active site" evidence="7">
    <location>
        <position position="257"/>
    </location>
</feature>
<evidence type="ECO:0000256" key="5">
    <source>
        <dbReference type="ARBA" id="ARBA00022833"/>
    </source>
</evidence>
<proteinExistence type="inferred from homology"/>
<dbReference type="CDD" id="cd07011">
    <property type="entry name" value="cupin_PMI_type_I_N"/>
    <property type="match status" value="1"/>
</dbReference>
<organism evidence="10 11">
    <name type="scientific">Agrococcus pavilionensis RW1</name>
    <dbReference type="NCBI Taxonomy" id="1330458"/>
    <lineage>
        <taxon>Bacteria</taxon>
        <taxon>Bacillati</taxon>
        <taxon>Actinomycetota</taxon>
        <taxon>Actinomycetes</taxon>
        <taxon>Micrococcales</taxon>
        <taxon>Microbacteriaceae</taxon>
        <taxon>Agrococcus</taxon>
    </lineage>
</organism>
<dbReference type="Proteomes" id="UP000016462">
    <property type="component" value="Unassembled WGS sequence"/>
</dbReference>
<reference evidence="10 11" key="1">
    <citation type="journal article" date="2013" name="Genome Announc.">
        <title>First draft genome sequence from a member of the genus agrococcus, isolated from modern microbialites.</title>
        <authorList>
            <person name="White R.A.III."/>
            <person name="Grassa C.J."/>
            <person name="Suttle C.A."/>
        </authorList>
    </citation>
    <scope>NUCLEOTIDE SEQUENCE [LARGE SCALE GENOMIC DNA]</scope>
    <source>
        <strain evidence="10 11">RW1</strain>
    </source>
</reference>
<keyword evidence="6" id="KW-0413">Isomerase</keyword>
<dbReference type="Gene3D" id="1.10.441.10">
    <property type="entry name" value="Phosphomannose Isomerase, domain 2"/>
    <property type="match status" value="1"/>
</dbReference>